<evidence type="ECO:0000256" key="14">
    <source>
        <dbReference type="RuleBase" id="RU365096"/>
    </source>
</evidence>
<evidence type="ECO:0000256" key="7">
    <source>
        <dbReference type="ARBA" id="ARBA00022723"/>
    </source>
</evidence>
<sequence length="368" mass="42543">MVPGIIRYFCTLAFLQMTFAQIILVWYASNKRNLPWRGTRNPYYIWLSEIILQQTRVVQGTPYYLKFIAAFPTVYDLANASEERVLKLWQGLGYYSRARNLHAAAKTVVGTYDGTFPETFEGLLKLKGVGDYTASAIASICFDLPEPVVDGNVYRVLARYFGVELPINSTEGVKYFKDLAREVMDPDSIRNYNQGIMEFGAVQCTPKNPNCMYCPLNDSCVALQKGKVQELPIKINKTKVRRRHFNYLSFRDADGKTLLKQRTGKGIWQHLWEFPLLESKQAIDEDAVIKKLDDFVDAKKVREIIRYNERPIIHKLSHQHLYTVFWIVKTDEVLQNSIRLSEVEKYPVPVLIAEFLQVLLKKPETDHQ</sequence>
<keyword evidence="8 14" id="KW-0227">DNA damage</keyword>
<keyword evidence="10 14" id="KW-0408">Iron</keyword>
<evidence type="ECO:0000256" key="12">
    <source>
        <dbReference type="ARBA" id="ARBA00023204"/>
    </source>
</evidence>
<keyword evidence="14" id="KW-0472">Membrane</keyword>
<dbReference type="FunFam" id="1.10.340.30:FF:000002">
    <property type="entry name" value="Adenine DNA glycosylase"/>
    <property type="match status" value="1"/>
</dbReference>
<dbReference type="PANTHER" id="PTHR42944:SF1">
    <property type="entry name" value="ADENINE DNA GLYCOSYLASE"/>
    <property type="match status" value="1"/>
</dbReference>
<dbReference type="Pfam" id="PF00633">
    <property type="entry name" value="HHH"/>
    <property type="match status" value="1"/>
</dbReference>
<keyword evidence="14" id="KW-1133">Transmembrane helix</keyword>
<evidence type="ECO:0000256" key="2">
    <source>
        <dbReference type="ARBA" id="ARBA00002933"/>
    </source>
</evidence>
<dbReference type="InterPro" id="IPR029119">
    <property type="entry name" value="MutY_C"/>
</dbReference>
<dbReference type="CDD" id="cd03431">
    <property type="entry name" value="NUDIX_DNA_Glycosylase_C-MutY"/>
    <property type="match status" value="1"/>
</dbReference>
<comment type="cofactor">
    <cofactor evidence="14">
        <name>[4Fe-4S] cluster</name>
        <dbReference type="ChEBI" id="CHEBI:49883"/>
    </cofactor>
    <text evidence="14">Binds 1 [4Fe-4S] cluster.</text>
</comment>
<dbReference type="PANTHER" id="PTHR42944">
    <property type="entry name" value="ADENINE DNA GLYCOSYLASE"/>
    <property type="match status" value="1"/>
</dbReference>
<reference evidence="16 17" key="1">
    <citation type="submission" date="2016-10" db="EMBL/GenBank/DDBJ databases">
        <authorList>
            <person name="de Groot N.N."/>
        </authorList>
    </citation>
    <scope>NUCLEOTIDE SEQUENCE [LARGE SCALE GENOMIC DNA]</scope>
    <source>
        <strain evidence="16 17">DSM 23421</strain>
    </source>
</reference>
<keyword evidence="7" id="KW-0479">Metal-binding</keyword>
<keyword evidence="9" id="KW-0378">Hydrolase</keyword>
<evidence type="ECO:0000256" key="1">
    <source>
        <dbReference type="ARBA" id="ARBA00000843"/>
    </source>
</evidence>
<dbReference type="SMART" id="SM00478">
    <property type="entry name" value="ENDO3c"/>
    <property type="match status" value="1"/>
</dbReference>
<dbReference type="GO" id="GO:0006284">
    <property type="term" value="P:base-excision repair"/>
    <property type="evidence" value="ECO:0007669"/>
    <property type="project" value="UniProtKB-UniRule"/>
</dbReference>
<dbReference type="AlphaFoldDB" id="A0A1G6W3L6"/>
<dbReference type="InterPro" id="IPR044298">
    <property type="entry name" value="MIG/MutY"/>
</dbReference>
<dbReference type="Proteomes" id="UP000199109">
    <property type="component" value="Unassembled WGS sequence"/>
</dbReference>
<proteinExistence type="inferred from homology"/>
<dbReference type="GO" id="GO:0034039">
    <property type="term" value="F:8-oxo-7,8-dihydroguanine DNA N-glycosylase activity"/>
    <property type="evidence" value="ECO:0007669"/>
    <property type="project" value="TreeGrafter"/>
</dbReference>
<dbReference type="Gene3D" id="3.90.79.10">
    <property type="entry name" value="Nucleoside Triphosphate Pyrophosphohydrolase"/>
    <property type="match status" value="1"/>
</dbReference>
<dbReference type="SUPFAM" id="SSF55811">
    <property type="entry name" value="Nudix"/>
    <property type="match status" value="1"/>
</dbReference>
<dbReference type="Gene3D" id="1.10.1670.10">
    <property type="entry name" value="Helix-hairpin-Helix base-excision DNA repair enzymes (C-terminal)"/>
    <property type="match status" value="1"/>
</dbReference>
<evidence type="ECO:0000256" key="9">
    <source>
        <dbReference type="ARBA" id="ARBA00022801"/>
    </source>
</evidence>
<keyword evidence="12" id="KW-0234">DNA repair</keyword>
<evidence type="ECO:0000256" key="10">
    <source>
        <dbReference type="ARBA" id="ARBA00023004"/>
    </source>
</evidence>
<evidence type="ECO:0000256" key="6">
    <source>
        <dbReference type="ARBA" id="ARBA00022485"/>
    </source>
</evidence>
<evidence type="ECO:0000313" key="17">
    <source>
        <dbReference type="Proteomes" id="UP000199109"/>
    </source>
</evidence>
<dbReference type="NCBIfam" id="TIGR01084">
    <property type="entry name" value="mutY"/>
    <property type="match status" value="1"/>
</dbReference>
<dbReference type="GO" id="GO:0035485">
    <property type="term" value="F:adenine/guanine mispair binding"/>
    <property type="evidence" value="ECO:0007669"/>
    <property type="project" value="TreeGrafter"/>
</dbReference>
<dbReference type="CDD" id="cd00056">
    <property type="entry name" value="ENDO3c"/>
    <property type="match status" value="1"/>
</dbReference>
<dbReference type="SUPFAM" id="SSF48150">
    <property type="entry name" value="DNA-glycosylase"/>
    <property type="match status" value="1"/>
</dbReference>
<organism evidence="16 17">
    <name type="scientific">Pricia antarctica</name>
    <dbReference type="NCBI Taxonomy" id="641691"/>
    <lineage>
        <taxon>Bacteria</taxon>
        <taxon>Pseudomonadati</taxon>
        <taxon>Bacteroidota</taxon>
        <taxon>Flavobacteriia</taxon>
        <taxon>Flavobacteriales</taxon>
        <taxon>Flavobacteriaceae</taxon>
        <taxon>Pricia</taxon>
    </lineage>
</organism>
<dbReference type="STRING" id="641691.SAMN05421636_101176"/>
<gene>
    <name evidence="16" type="ORF">SAMN05421636_101176</name>
</gene>
<keyword evidence="6" id="KW-0004">4Fe-4S</keyword>
<comment type="similarity">
    <text evidence="3 14">Belongs to the Nth/MutY family.</text>
</comment>
<evidence type="ECO:0000256" key="5">
    <source>
        <dbReference type="ARBA" id="ARBA00022023"/>
    </source>
</evidence>
<keyword evidence="17" id="KW-1185">Reference proteome</keyword>
<dbReference type="InterPro" id="IPR015797">
    <property type="entry name" value="NUDIX_hydrolase-like_dom_sf"/>
</dbReference>
<dbReference type="GO" id="GO:0032357">
    <property type="term" value="F:oxidized purine DNA binding"/>
    <property type="evidence" value="ECO:0007669"/>
    <property type="project" value="TreeGrafter"/>
</dbReference>
<evidence type="ECO:0000259" key="15">
    <source>
        <dbReference type="SMART" id="SM00478"/>
    </source>
</evidence>
<evidence type="ECO:0000313" key="16">
    <source>
        <dbReference type="EMBL" id="SDD60429.1"/>
    </source>
</evidence>
<dbReference type="Pfam" id="PF14815">
    <property type="entry name" value="NUDIX_4"/>
    <property type="match status" value="1"/>
</dbReference>
<evidence type="ECO:0000256" key="13">
    <source>
        <dbReference type="ARBA" id="ARBA00023295"/>
    </source>
</evidence>
<feature type="transmembrane region" description="Helical" evidence="14">
    <location>
        <begin position="6"/>
        <end position="27"/>
    </location>
</feature>
<evidence type="ECO:0000256" key="3">
    <source>
        <dbReference type="ARBA" id="ARBA00008343"/>
    </source>
</evidence>
<comment type="catalytic activity">
    <reaction evidence="1 14">
        <text>Hydrolyzes free adenine bases from 7,8-dihydro-8-oxoguanine:adenine mismatched double-stranded DNA, leaving an apurinic site.</text>
        <dbReference type="EC" id="3.2.2.31"/>
    </reaction>
</comment>
<keyword evidence="13 14" id="KW-0326">Glycosidase</keyword>
<evidence type="ECO:0000256" key="11">
    <source>
        <dbReference type="ARBA" id="ARBA00023014"/>
    </source>
</evidence>
<dbReference type="GO" id="GO:0046872">
    <property type="term" value="F:metal ion binding"/>
    <property type="evidence" value="ECO:0007669"/>
    <property type="project" value="UniProtKB-UniRule"/>
</dbReference>
<dbReference type="EC" id="3.2.2.31" evidence="4 14"/>
<dbReference type="InterPro" id="IPR003265">
    <property type="entry name" value="HhH-GPD_domain"/>
</dbReference>
<comment type="function">
    <text evidence="2">Adenine glycosylase active on G-A mispairs. MutY also corrects error-prone DNA synthesis past GO lesions which are due to the oxidatively damaged form of guanine: 7,8-dihydro-8-oxoguanine (8-oxo-dGTP).</text>
</comment>
<accession>A0A1G6W3L6</accession>
<dbReference type="InterPro" id="IPR023170">
    <property type="entry name" value="HhH_base_excis_C"/>
</dbReference>
<keyword evidence="14" id="KW-0812">Transmembrane</keyword>
<name>A0A1G6W3L6_9FLAO</name>
<evidence type="ECO:0000256" key="8">
    <source>
        <dbReference type="ARBA" id="ARBA00022763"/>
    </source>
</evidence>
<keyword evidence="11" id="KW-0411">Iron-sulfur</keyword>
<evidence type="ECO:0000256" key="4">
    <source>
        <dbReference type="ARBA" id="ARBA00012045"/>
    </source>
</evidence>
<dbReference type="GO" id="GO:0006298">
    <property type="term" value="P:mismatch repair"/>
    <property type="evidence" value="ECO:0007669"/>
    <property type="project" value="TreeGrafter"/>
</dbReference>
<dbReference type="Pfam" id="PF00730">
    <property type="entry name" value="HhH-GPD"/>
    <property type="match status" value="1"/>
</dbReference>
<protein>
    <recommendedName>
        <fullName evidence="5 14">Adenine DNA glycosylase</fullName>
        <ecNumber evidence="4 14">3.2.2.31</ecNumber>
    </recommendedName>
</protein>
<dbReference type="Gene3D" id="1.10.340.30">
    <property type="entry name" value="Hypothetical protein, domain 2"/>
    <property type="match status" value="1"/>
</dbReference>
<feature type="domain" description="HhH-GPD" evidence="15">
    <location>
        <begin position="51"/>
        <end position="202"/>
    </location>
</feature>
<dbReference type="InterPro" id="IPR005760">
    <property type="entry name" value="A/G_AdeGlyc_MutY"/>
</dbReference>
<dbReference type="GO" id="GO:0000701">
    <property type="term" value="F:purine-specific mismatch base pair DNA N-glycosylase activity"/>
    <property type="evidence" value="ECO:0007669"/>
    <property type="project" value="UniProtKB-EC"/>
</dbReference>
<dbReference type="InterPro" id="IPR000445">
    <property type="entry name" value="HhH_motif"/>
</dbReference>
<dbReference type="InterPro" id="IPR011257">
    <property type="entry name" value="DNA_glycosylase"/>
</dbReference>
<dbReference type="GO" id="GO:0051539">
    <property type="term" value="F:4 iron, 4 sulfur cluster binding"/>
    <property type="evidence" value="ECO:0007669"/>
    <property type="project" value="UniProtKB-UniRule"/>
</dbReference>
<dbReference type="EMBL" id="FNAO01000001">
    <property type="protein sequence ID" value="SDD60429.1"/>
    <property type="molecule type" value="Genomic_DNA"/>
</dbReference>